<dbReference type="EMBL" id="QFOI01000572">
    <property type="protein sequence ID" value="PZP40855.1"/>
    <property type="molecule type" value="Genomic_DNA"/>
</dbReference>
<keyword evidence="5" id="KW-1003">Cell membrane</keyword>
<keyword evidence="2 5" id="KW-0812">Transmembrane</keyword>
<name>A0A2W5E951_9SPHI</name>
<evidence type="ECO:0000256" key="4">
    <source>
        <dbReference type="ARBA" id="ARBA00023136"/>
    </source>
</evidence>
<dbReference type="Pfam" id="PF01925">
    <property type="entry name" value="TauE"/>
    <property type="match status" value="1"/>
</dbReference>
<evidence type="ECO:0000256" key="2">
    <source>
        <dbReference type="ARBA" id="ARBA00022692"/>
    </source>
</evidence>
<evidence type="ECO:0000256" key="5">
    <source>
        <dbReference type="RuleBase" id="RU363041"/>
    </source>
</evidence>
<gene>
    <name evidence="6" type="ORF">DI598_18950</name>
</gene>
<dbReference type="PANTHER" id="PTHR43701">
    <property type="entry name" value="MEMBRANE TRANSPORTER PROTEIN MJ0441-RELATED"/>
    <property type="match status" value="1"/>
</dbReference>
<proteinExistence type="inferred from homology"/>
<comment type="caution">
    <text evidence="6">The sequence shown here is derived from an EMBL/GenBank/DDBJ whole genome shotgun (WGS) entry which is preliminary data.</text>
</comment>
<feature type="transmembrane region" description="Helical" evidence="5">
    <location>
        <begin position="114"/>
        <end position="135"/>
    </location>
</feature>
<accession>A0A2W5E951</accession>
<keyword evidence="4 5" id="KW-0472">Membrane</keyword>
<feature type="transmembrane region" description="Helical" evidence="5">
    <location>
        <begin position="52"/>
        <end position="75"/>
    </location>
</feature>
<evidence type="ECO:0000313" key="7">
    <source>
        <dbReference type="Proteomes" id="UP000249645"/>
    </source>
</evidence>
<feature type="transmembrane region" description="Helical" evidence="5">
    <location>
        <begin position="180"/>
        <end position="200"/>
    </location>
</feature>
<organism evidence="6 7">
    <name type="scientific">Pseudopedobacter saltans</name>
    <dbReference type="NCBI Taxonomy" id="151895"/>
    <lineage>
        <taxon>Bacteria</taxon>
        <taxon>Pseudomonadati</taxon>
        <taxon>Bacteroidota</taxon>
        <taxon>Sphingobacteriia</taxon>
        <taxon>Sphingobacteriales</taxon>
        <taxon>Sphingobacteriaceae</taxon>
        <taxon>Pseudopedobacter</taxon>
    </lineage>
</organism>
<dbReference type="InterPro" id="IPR002781">
    <property type="entry name" value="TM_pro_TauE-like"/>
</dbReference>
<dbReference type="InterPro" id="IPR051598">
    <property type="entry name" value="TSUP/Inactive_protease-like"/>
</dbReference>
<reference evidence="6 7" key="1">
    <citation type="submission" date="2017-11" db="EMBL/GenBank/DDBJ databases">
        <title>Infants hospitalized years apart are colonized by the same room-sourced microbial strains.</title>
        <authorList>
            <person name="Brooks B."/>
            <person name="Olm M.R."/>
            <person name="Firek B.A."/>
            <person name="Baker R."/>
            <person name="Thomas B.C."/>
            <person name="Morowitz M.J."/>
            <person name="Banfield J.F."/>
        </authorList>
    </citation>
    <scope>NUCLEOTIDE SEQUENCE [LARGE SCALE GENOMIC DNA]</scope>
    <source>
        <strain evidence="6">S2_009_000_R2_76</strain>
    </source>
</reference>
<evidence type="ECO:0000313" key="6">
    <source>
        <dbReference type="EMBL" id="PZP40855.1"/>
    </source>
</evidence>
<comment type="subcellular location">
    <subcellularLocation>
        <location evidence="5">Cell membrane</location>
        <topology evidence="5">Multi-pass membrane protein</topology>
    </subcellularLocation>
    <subcellularLocation>
        <location evidence="1">Membrane</location>
        <topology evidence="1">Multi-pass membrane protein</topology>
    </subcellularLocation>
</comment>
<feature type="transmembrane region" description="Helical" evidence="5">
    <location>
        <begin position="12"/>
        <end position="40"/>
    </location>
</feature>
<feature type="transmembrane region" description="Helical" evidence="5">
    <location>
        <begin position="155"/>
        <end position="173"/>
    </location>
</feature>
<evidence type="ECO:0000256" key="1">
    <source>
        <dbReference type="ARBA" id="ARBA00004141"/>
    </source>
</evidence>
<keyword evidence="3 5" id="KW-1133">Transmembrane helix</keyword>
<dbReference type="GO" id="GO:0005886">
    <property type="term" value="C:plasma membrane"/>
    <property type="evidence" value="ECO:0007669"/>
    <property type="project" value="UniProtKB-SubCell"/>
</dbReference>
<comment type="similarity">
    <text evidence="5">Belongs to the 4-toluene sulfonate uptake permease (TSUP) (TC 2.A.102) family.</text>
</comment>
<protein>
    <recommendedName>
        <fullName evidence="5">Probable membrane transporter protein</fullName>
    </recommendedName>
</protein>
<dbReference type="Proteomes" id="UP000249645">
    <property type="component" value="Unassembled WGS sequence"/>
</dbReference>
<dbReference type="PANTHER" id="PTHR43701:SF12">
    <property type="entry name" value="MEMBRANE TRANSPORTER PROTEIN YTNM-RELATED"/>
    <property type="match status" value="1"/>
</dbReference>
<sequence length="228" mass="24170">MGMGYGVLSTTILLQSGISLAAVSSSVHMAEMFSVGAAGLSHYKYKHVNKKLLLKLAIPGVIGAVCGALFIGYFGSKYGKMLRPFVSLYTMYLGFKIVQKAFKKRNAHKKKISNVAPVAFIGGLLDAFGGGWGPLVTSTLISGGRDPKYTIGTSTLTKFFTSIFSTATFVFILKETHFNVIAGLIVGGLIAAPIAAKLSGKLPLKGMFIAVGILVIVCSLKVILGFFF</sequence>
<feature type="transmembrane region" description="Helical" evidence="5">
    <location>
        <begin position="81"/>
        <end position="102"/>
    </location>
</feature>
<evidence type="ECO:0000256" key="3">
    <source>
        <dbReference type="ARBA" id="ARBA00022989"/>
    </source>
</evidence>
<feature type="transmembrane region" description="Helical" evidence="5">
    <location>
        <begin position="206"/>
        <end position="227"/>
    </location>
</feature>
<dbReference type="AlphaFoldDB" id="A0A2W5E951"/>